<dbReference type="Proteomes" id="UP000430146">
    <property type="component" value="Unassembled WGS sequence"/>
</dbReference>
<evidence type="ECO:0000313" key="3">
    <source>
        <dbReference type="EMBL" id="CAA0128510.1"/>
    </source>
</evidence>
<dbReference type="PANTHER" id="PTHR43433">
    <property type="entry name" value="HYDROLASE, ALPHA/BETA FOLD FAMILY PROTEIN"/>
    <property type="match status" value="1"/>
</dbReference>
<keyword evidence="4" id="KW-1185">Reference proteome</keyword>
<dbReference type="InterPro" id="IPR050471">
    <property type="entry name" value="AB_hydrolase"/>
</dbReference>
<dbReference type="EMBL" id="CACSIP010000034">
    <property type="protein sequence ID" value="CAA0128510.1"/>
    <property type="molecule type" value="Genomic_DNA"/>
</dbReference>
<dbReference type="GO" id="GO:0016691">
    <property type="term" value="F:chloride peroxidase activity"/>
    <property type="evidence" value="ECO:0007669"/>
    <property type="project" value="UniProtKB-EC"/>
</dbReference>
<proteinExistence type="predicted"/>
<gene>
    <name evidence="3" type="primary">cpo_2</name>
    <name evidence="3" type="ORF">AELLOGFF_01388</name>
</gene>
<reference evidence="3 4" key="1">
    <citation type="submission" date="2019-11" db="EMBL/GenBank/DDBJ databases">
        <authorList>
            <person name="Holert J."/>
        </authorList>
    </citation>
    <scope>NUCLEOTIDE SEQUENCE [LARGE SCALE GENOMIC DNA]</scope>
    <source>
        <strain evidence="3">BC8_1</strain>
    </source>
</reference>
<sequence>MARGGSARLRRAFAPAQELPRGRVVDVRSRDGVRLHTEVFGPEDGYPIVLAHGITCAIRVWAYQIADLAQHYRVIAYDHRGHGRSAVPPRRGGYSLDHLAADLDAVLDATLAPEERAVIAGHSMGGIAISSWSERYPHRVAQRADAVALINTTTGDLLRNVNLLPVPATLAEARVRAAGSLLKTFGAAPLLRAADRPSRRFVSTIAVGRDADPAVVDFVFELFNRTASAGRGGWARVLVDHLGPRHIALTNLTVPTLVIGSQQDRLLPMVSSRRIAATAPNLARFVELAGGHCAILERPDDVNEHLRWLVEEATGESQAGASEATGESQAGASEATGEVQAGASEATGEIQERRISS</sequence>
<dbReference type="OrthoDB" id="5422338at2"/>
<feature type="compositionally biased region" description="Polar residues" evidence="1">
    <location>
        <begin position="315"/>
        <end position="331"/>
    </location>
</feature>
<organism evidence="3 4">
    <name type="scientific">Mycolicibacterium vanbaalenii</name>
    <name type="common">Mycobacterium vanbaalenii</name>
    <dbReference type="NCBI Taxonomy" id="110539"/>
    <lineage>
        <taxon>Bacteria</taxon>
        <taxon>Bacillati</taxon>
        <taxon>Actinomycetota</taxon>
        <taxon>Actinomycetes</taxon>
        <taxon>Mycobacteriales</taxon>
        <taxon>Mycobacteriaceae</taxon>
        <taxon>Mycolicibacterium</taxon>
    </lineage>
</organism>
<keyword evidence="3" id="KW-0560">Oxidoreductase</keyword>
<dbReference type="InterPro" id="IPR000073">
    <property type="entry name" value="AB_hydrolase_1"/>
</dbReference>
<dbReference type="SUPFAM" id="SSF53474">
    <property type="entry name" value="alpha/beta-Hydrolases"/>
    <property type="match status" value="1"/>
</dbReference>
<keyword evidence="3" id="KW-0575">Peroxidase</keyword>
<dbReference type="RefSeq" id="WP_159233302.1">
    <property type="nucleotide sequence ID" value="NZ_CACSIP010000034.1"/>
</dbReference>
<dbReference type="EC" id="1.11.1.10" evidence="3"/>
<feature type="domain" description="AB hydrolase-1" evidence="2">
    <location>
        <begin position="46"/>
        <end position="299"/>
    </location>
</feature>
<evidence type="ECO:0000256" key="1">
    <source>
        <dbReference type="SAM" id="MobiDB-lite"/>
    </source>
</evidence>
<evidence type="ECO:0000259" key="2">
    <source>
        <dbReference type="Pfam" id="PF00561"/>
    </source>
</evidence>
<evidence type="ECO:0000313" key="4">
    <source>
        <dbReference type="Proteomes" id="UP000430146"/>
    </source>
</evidence>
<feature type="region of interest" description="Disordered" evidence="1">
    <location>
        <begin position="314"/>
        <end position="357"/>
    </location>
</feature>
<dbReference type="Pfam" id="PF00561">
    <property type="entry name" value="Abhydrolase_1"/>
    <property type="match status" value="1"/>
</dbReference>
<dbReference type="PANTHER" id="PTHR43433:SF1">
    <property type="entry name" value="BLL5160 PROTEIN"/>
    <property type="match status" value="1"/>
</dbReference>
<dbReference type="Gene3D" id="3.40.50.1820">
    <property type="entry name" value="alpha/beta hydrolase"/>
    <property type="match status" value="1"/>
</dbReference>
<name>A0A5S9R379_MYCVN</name>
<dbReference type="AlphaFoldDB" id="A0A5S9R379"/>
<accession>A0A5S9R379</accession>
<protein>
    <submittedName>
        <fullName evidence="3">Non-heme chloroperoxidase</fullName>
        <ecNumber evidence="3">1.11.1.10</ecNumber>
    </submittedName>
</protein>
<dbReference type="InterPro" id="IPR029058">
    <property type="entry name" value="AB_hydrolase_fold"/>
</dbReference>